<name>A0A067QJ63_9AGAM</name>
<dbReference type="HOGENOM" id="CLU_009063_0_0_1"/>
<evidence type="ECO:0000256" key="6">
    <source>
        <dbReference type="ARBA" id="ARBA00022763"/>
    </source>
</evidence>
<dbReference type="InterPro" id="IPR003395">
    <property type="entry name" value="RecF/RecN/SMC_N"/>
</dbReference>
<dbReference type="Proteomes" id="UP000027265">
    <property type="component" value="Unassembled WGS sequence"/>
</dbReference>
<comment type="similarity">
    <text evidence="3">Belongs to the SMC family. SMC6 subfamily.</text>
</comment>
<feature type="region of interest" description="Disordered" evidence="13">
    <location>
        <begin position="1038"/>
        <end position="1057"/>
    </location>
</feature>
<evidence type="ECO:0000313" key="16">
    <source>
        <dbReference type="Proteomes" id="UP000027265"/>
    </source>
</evidence>
<keyword evidence="9" id="KW-0233">DNA recombination</keyword>
<evidence type="ECO:0000256" key="13">
    <source>
        <dbReference type="SAM" id="MobiDB-lite"/>
    </source>
</evidence>
<dbReference type="GO" id="GO:0005524">
    <property type="term" value="F:ATP binding"/>
    <property type="evidence" value="ECO:0007669"/>
    <property type="project" value="UniProtKB-KW"/>
</dbReference>
<evidence type="ECO:0000256" key="9">
    <source>
        <dbReference type="ARBA" id="ARBA00023172"/>
    </source>
</evidence>
<feature type="region of interest" description="Disordered" evidence="13">
    <location>
        <begin position="1"/>
        <end position="88"/>
    </location>
</feature>
<dbReference type="GO" id="GO:0005634">
    <property type="term" value="C:nucleus"/>
    <property type="evidence" value="ECO:0007669"/>
    <property type="project" value="UniProtKB-SubCell"/>
</dbReference>
<dbReference type="OrthoDB" id="10072614at2759"/>
<feature type="coiled-coil region" evidence="12">
    <location>
        <begin position="437"/>
        <end position="528"/>
    </location>
</feature>
<accession>A0A067QJ63</accession>
<organism evidence="15 16">
    <name type="scientific">Jaapia argillacea MUCL 33604</name>
    <dbReference type="NCBI Taxonomy" id="933084"/>
    <lineage>
        <taxon>Eukaryota</taxon>
        <taxon>Fungi</taxon>
        <taxon>Dikarya</taxon>
        <taxon>Basidiomycota</taxon>
        <taxon>Agaricomycotina</taxon>
        <taxon>Agaricomycetes</taxon>
        <taxon>Agaricomycetidae</taxon>
        <taxon>Jaapiales</taxon>
        <taxon>Jaapiaceae</taxon>
        <taxon>Jaapia</taxon>
    </lineage>
</organism>
<dbReference type="STRING" id="933084.A0A067QJ63"/>
<keyword evidence="11" id="KW-0539">Nucleus</keyword>
<feature type="compositionally biased region" description="Polar residues" evidence="13">
    <location>
        <begin position="29"/>
        <end position="38"/>
    </location>
</feature>
<evidence type="ECO:0000313" key="15">
    <source>
        <dbReference type="EMBL" id="KDQ62666.1"/>
    </source>
</evidence>
<dbReference type="GO" id="GO:0035861">
    <property type="term" value="C:site of double-strand break"/>
    <property type="evidence" value="ECO:0007669"/>
    <property type="project" value="TreeGrafter"/>
</dbReference>
<dbReference type="FunCoup" id="A0A067QJ63">
    <property type="interactions" value="529"/>
</dbReference>
<dbReference type="SUPFAM" id="SSF52540">
    <property type="entry name" value="P-loop containing nucleoside triphosphate hydrolases"/>
    <property type="match status" value="1"/>
</dbReference>
<dbReference type="GO" id="GO:0003697">
    <property type="term" value="F:single-stranded DNA binding"/>
    <property type="evidence" value="ECO:0007669"/>
    <property type="project" value="TreeGrafter"/>
</dbReference>
<dbReference type="AlphaFoldDB" id="A0A067QJ63"/>
<dbReference type="InParanoid" id="A0A067QJ63"/>
<feature type="compositionally biased region" description="Acidic residues" evidence="13">
    <location>
        <begin position="56"/>
        <end position="79"/>
    </location>
</feature>
<evidence type="ECO:0000256" key="5">
    <source>
        <dbReference type="ARBA" id="ARBA00022741"/>
    </source>
</evidence>
<dbReference type="Pfam" id="PF02463">
    <property type="entry name" value="SMC_N"/>
    <property type="match status" value="1"/>
</dbReference>
<keyword evidence="10" id="KW-0234">DNA repair</keyword>
<dbReference type="Gene3D" id="3.40.50.300">
    <property type="entry name" value="P-loop containing nucleotide triphosphate hydrolases"/>
    <property type="match status" value="2"/>
</dbReference>
<reference evidence="16" key="1">
    <citation type="journal article" date="2014" name="Proc. Natl. Acad. Sci. U.S.A.">
        <title>Extensive sampling of basidiomycete genomes demonstrates inadequacy of the white-rot/brown-rot paradigm for wood decay fungi.</title>
        <authorList>
            <person name="Riley R."/>
            <person name="Salamov A.A."/>
            <person name="Brown D.W."/>
            <person name="Nagy L.G."/>
            <person name="Floudas D."/>
            <person name="Held B.W."/>
            <person name="Levasseur A."/>
            <person name="Lombard V."/>
            <person name="Morin E."/>
            <person name="Otillar R."/>
            <person name="Lindquist E.A."/>
            <person name="Sun H."/>
            <person name="LaButti K.M."/>
            <person name="Schmutz J."/>
            <person name="Jabbour D."/>
            <person name="Luo H."/>
            <person name="Baker S.E."/>
            <person name="Pisabarro A.G."/>
            <person name="Walton J.D."/>
            <person name="Blanchette R.A."/>
            <person name="Henrissat B."/>
            <person name="Martin F."/>
            <person name="Cullen D."/>
            <person name="Hibbett D.S."/>
            <person name="Grigoriev I.V."/>
        </authorList>
    </citation>
    <scope>NUCLEOTIDE SEQUENCE [LARGE SCALE GENOMIC DNA]</scope>
    <source>
        <strain evidence="16">MUCL 33604</strain>
    </source>
</reference>
<feature type="domain" description="RecF/RecN/SMC N-terminal" evidence="14">
    <location>
        <begin position="113"/>
        <end position="1130"/>
    </location>
</feature>
<gene>
    <name evidence="15" type="ORF">JAAARDRAFT_54572</name>
</gene>
<dbReference type="GO" id="GO:0003684">
    <property type="term" value="F:damaged DNA binding"/>
    <property type="evidence" value="ECO:0007669"/>
    <property type="project" value="TreeGrafter"/>
</dbReference>
<keyword evidence="8 12" id="KW-0175">Coiled coil</keyword>
<keyword evidence="5" id="KW-0547">Nucleotide-binding</keyword>
<evidence type="ECO:0000256" key="1">
    <source>
        <dbReference type="ARBA" id="ARBA00004123"/>
    </source>
</evidence>
<feature type="coiled-coil region" evidence="12">
    <location>
        <begin position="802"/>
        <end position="979"/>
    </location>
</feature>
<keyword evidence="6" id="KW-0227">DNA damage</keyword>
<evidence type="ECO:0000259" key="14">
    <source>
        <dbReference type="Pfam" id="PF02463"/>
    </source>
</evidence>
<comment type="subcellular location">
    <subcellularLocation>
        <location evidence="2">Chromosome</location>
    </subcellularLocation>
    <subcellularLocation>
        <location evidence="1">Nucleus</location>
    </subcellularLocation>
</comment>
<dbReference type="EMBL" id="KL197711">
    <property type="protein sequence ID" value="KDQ62666.1"/>
    <property type="molecule type" value="Genomic_DNA"/>
</dbReference>
<proteinExistence type="inferred from homology"/>
<keyword evidence="4" id="KW-0158">Chromosome</keyword>
<feature type="coiled-coil region" evidence="12">
    <location>
        <begin position="301"/>
        <end position="402"/>
    </location>
</feature>
<feature type="coiled-coil region" evidence="12">
    <location>
        <begin position="724"/>
        <end position="772"/>
    </location>
</feature>
<evidence type="ECO:0000256" key="4">
    <source>
        <dbReference type="ARBA" id="ARBA00022454"/>
    </source>
</evidence>
<evidence type="ECO:0000256" key="2">
    <source>
        <dbReference type="ARBA" id="ARBA00004286"/>
    </source>
</evidence>
<protein>
    <recommendedName>
        <fullName evidence="14">RecF/RecN/SMC N-terminal domain-containing protein</fullName>
    </recommendedName>
</protein>
<dbReference type="GO" id="GO:0030915">
    <property type="term" value="C:Smc5-Smc6 complex"/>
    <property type="evidence" value="ECO:0007669"/>
    <property type="project" value="TreeGrafter"/>
</dbReference>
<evidence type="ECO:0000256" key="10">
    <source>
        <dbReference type="ARBA" id="ARBA00023204"/>
    </source>
</evidence>
<evidence type="ECO:0000256" key="11">
    <source>
        <dbReference type="ARBA" id="ARBA00023242"/>
    </source>
</evidence>
<keyword evidence="16" id="KW-1185">Reference proteome</keyword>
<dbReference type="GO" id="GO:0000724">
    <property type="term" value="P:double-strand break repair via homologous recombination"/>
    <property type="evidence" value="ECO:0007669"/>
    <property type="project" value="TreeGrafter"/>
</dbReference>
<dbReference type="PANTHER" id="PTHR19306:SF6">
    <property type="entry name" value="STRUCTURAL MAINTENANCE OF CHROMOSOMES PROTEIN 6"/>
    <property type="match status" value="1"/>
</dbReference>
<feature type="compositionally biased region" description="Basic residues" evidence="13">
    <location>
        <begin position="39"/>
        <end position="51"/>
    </location>
</feature>
<evidence type="ECO:0000256" key="3">
    <source>
        <dbReference type="ARBA" id="ARBA00006793"/>
    </source>
</evidence>
<dbReference type="PANTHER" id="PTHR19306">
    <property type="entry name" value="STRUCTURAL MAINTENANCE OF CHROMOSOMES 5,6 SMC5, SMC6"/>
    <property type="match status" value="1"/>
</dbReference>
<sequence>MAKRPVAPESDAEPDSVPNTPASKRARTQDPSAEPSQRGSKRSQPKGKGKVRKQDEDDIDLAGSDDAEVPEVKDEEDEEEVRKFEEEQEEAIRASLEAKSKTVGGVAEMGIIESIQMFEFMCHKYLTFTFGPQVNFIIGGKSAVLSAITVALGGKANSTGRGSGLKSFIREGQPAAEVIITLKNQGEEAYKPQIYGKSIVISRRFTKEGSSSYRIMSKDNKLVSTKREELANICDHMNIQVDNPMNVLTQGVLITILCRQFLSASAPADKYKFFLKGTQLQQLSDEYDTILENVTLTTKVIHSKRDAIEDLRQAFKDAKDRFEEASKAREQKVKVDELKKELAWSHVNAKEDEMRRKLEEVAKLERRLPRVQENVDAAEAQIQVANEKVALHEQELQDLGDIDELHAQKTVLTDQMRGNKTKIQEYKSREKELDTSFKEIHARIAQLDHNIDEEKKKLEKNTQAETEQRNLKLADTQAQLIKADKELEDIKAQKIAKNDEMTAARVRGQEAERMRDDARKTIQECEGQAAAAVTEKKNSLAAFGRNIKGVLEQIKAMKWFGNVPVGPFGMFVNVKDPQKWAGVLRVQLGGAMTSFAITDPRDRPALKKLLDQSGNQGAQIIISEYDIFDYSGGEPGPNVMTVLRAIEVADPYVLRILINQQRIERTLLAETRLEADNLLSRFQGGGQAWSADLYNVRQFGDGGGNSQMLTKLGASDFRQNLFTGRNAEAQAMHWQNQIREANERHEQAITTLDQCRRAHQTANAALQALTTQERQTHQRASNLRIEMNRIQSEINDDLPAAIAALQSAREEAEAEKEDVKAKFATVEKTKSDLDAEQNKLLTELKRVRDLVADYEEKKGSIRTKIEDAVTDRMNAQNSKAHYSKKLDEEKKKVDEASAAAALLQEEYESWSEKAERYCARVETKRKAEEVQRNLDSVQAALKEREKKHGATVEEMTIQVNKAQADLHTAESDLADVTALNKSLKSSLVLRLQKWHEFRRHIALRCKVVFQYHLANRGYYGKVLFDHGAGTLQLKVQTDDQAGTQTRDKDPRSLSGGEKSFSTICLLLSLWEAIGCPIRCLDEFDVFMDAVNRRISMKTMIDTANSSDGKQYVLITPQDMTSVAASPTVRIHRMLDPERGQRTLPFGAA</sequence>
<dbReference type="InterPro" id="IPR027417">
    <property type="entry name" value="P-loop_NTPase"/>
</dbReference>
<evidence type="ECO:0000256" key="12">
    <source>
        <dbReference type="SAM" id="Coils"/>
    </source>
</evidence>
<evidence type="ECO:0000256" key="7">
    <source>
        <dbReference type="ARBA" id="ARBA00022840"/>
    </source>
</evidence>
<evidence type="ECO:0000256" key="8">
    <source>
        <dbReference type="ARBA" id="ARBA00023054"/>
    </source>
</evidence>
<keyword evidence="7" id="KW-0067">ATP-binding</keyword>